<comment type="subunit">
    <text evidence="3">UreD, UreF and UreG form a complex that acts as a GTP-hydrolysis-dependent molecular chaperone, activating the urease apoprotein by helping to assemble the nickel containing metallocenter of UreC. The UreE protein probably delivers the nickel.</text>
</comment>
<sequence length="238" mass="23557">MPTVPAASTAPAPLPASLLLLADSRLPTGAHVHSGGLEPAAAAGRVRTVAALAEFLRGRLATAGLVAAAFAAAAAAECARPEPRWAAFDAELDARTPSPAQREASRAQGRALLRTAHTVWPAPALAALAAASPGGAHHPLALGAAAHAAAPEHAPAHAALLAASAAVTGPASAAVRLLALDPLAVHGVLAELAPSVDAVAAEARAVPDSPAELPAVSAPALDVHAELHRGQRLRLFES</sequence>
<keyword evidence="3" id="KW-0963">Cytoplasm</keyword>
<evidence type="ECO:0000256" key="3">
    <source>
        <dbReference type="HAMAP-Rule" id="MF_01385"/>
    </source>
</evidence>
<organism evidence="4 5">
    <name type="scientific">Allonocardiopsis opalescens</name>
    <dbReference type="NCBI Taxonomy" id="1144618"/>
    <lineage>
        <taxon>Bacteria</taxon>
        <taxon>Bacillati</taxon>
        <taxon>Actinomycetota</taxon>
        <taxon>Actinomycetes</taxon>
        <taxon>Streptosporangiales</taxon>
        <taxon>Allonocardiopsis</taxon>
    </lineage>
</organism>
<evidence type="ECO:0000256" key="1">
    <source>
        <dbReference type="ARBA" id="ARBA00022988"/>
    </source>
</evidence>
<evidence type="ECO:0000256" key="2">
    <source>
        <dbReference type="ARBA" id="ARBA00023186"/>
    </source>
</evidence>
<dbReference type="Proteomes" id="UP000237846">
    <property type="component" value="Unassembled WGS sequence"/>
</dbReference>
<comment type="function">
    <text evidence="3">Required for maturation of urease via the functional incorporation of the urease nickel metallocenter.</text>
</comment>
<dbReference type="AlphaFoldDB" id="A0A2T0Q4W7"/>
<proteinExistence type="inferred from homology"/>
<dbReference type="PANTHER" id="PTHR33620:SF1">
    <property type="entry name" value="UREASE ACCESSORY PROTEIN F"/>
    <property type="match status" value="1"/>
</dbReference>
<keyword evidence="2 3" id="KW-0143">Chaperone</keyword>
<comment type="subcellular location">
    <subcellularLocation>
        <location evidence="3">Cytoplasm</location>
    </subcellularLocation>
</comment>
<reference evidence="4 5" key="1">
    <citation type="submission" date="2018-03" db="EMBL/GenBank/DDBJ databases">
        <title>Genomic Encyclopedia of Archaeal and Bacterial Type Strains, Phase II (KMG-II): from individual species to whole genera.</title>
        <authorList>
            <person name="Goeker M."/>
        </authorList>
    </citation>
    <scope>NUCLEOTIDE SEQUENCE [LARGE SCALE GENOMIC DNA]</scope>
    <source>
        <strain evidence="4 5">DSM 45601</strain>
    </source>
</reference>
<dbReference type="OrthoDB" id="3382047at2"/>
<dbReference type="GO" id="GO:0016151">
    <property type="term" value="F:nickel cation binding"/>
    <property type="evidence" value="ECO:0007669"/>
    <property type="project" value="UniProtKB-UniRule"/>
</dbReference>
<dbReference type="InterPro" id="IPR038277">
    <property type="entry name" value="UreF_sf"/>
</dbReference>
<keyword evidence="1 3" id="KW-0996">Nickel insertion</keyword>
<dbReference type="HAMAP" id="MF_01385">
    <property type="entry name" value="UreF"/>
    <property type="match status" value="1"/>
</dbReference>
<dbReference type="PIRSF" id="PIRSF009467">
    <property type="entry name" value="Ureas_acces_UreF"/>
    <property type="match status" value="1"/>
</dbReference>
<keyword evidence="5" id="KW-1185">Reference proteome</keyword>
<dbReference type="EMBL" id="PVZC01000004">
    <property type="protein sequence ID" value="PRX98857.1"/>
    <property type="molecule type" value="Genomic_DNA"/>
</dbReference>
<dbReference type="Gene3D" id="1.10.4190.10">
    <property type="entry name" value="Urease accessory protein UreF"/>
    <property type="match status" value="1"/>
</dbReference>
<name>A0A2T0Q4W7_9ACTN</name>
<evidence type="ECO:0000313" key="5">
    <source>
        <dbReference type="Proteomes" id="UP000237846"/>
    </source>
</evidence>
<comment type="caution">
    <text evidence="4">The sequence shown here is derived from an EMBL/GenBank/DDBJ whole genome shotgun (WGS) entry which is preliminary data.</text>
</comment>
<dbReference type="Pfam" id="PF01730">
    <property type="entry name" value="UreF"/>
    <property type="match status" value="1"/>
</dbReference>
<gene>
    <name evidence="3" type="primary">ureF</name>
    <name evidence="4" type="ORF">CLV72_104437</name>
</gene>
<dbReference type="GO" id="GO:0005737">
    <property type="term" value="C:cytoplasm"/>
    <property type="evidence" value="ECO:0007669"/>
    <property type="project" value="UniProtKB-SubCell"/>
</dbReference>
<accession>A0A2T0Q4W7</accession>
<protein>
    <recommendedName>
        <fullName evidence="3">Urease accessory protein UreF</fullName>
    </recommendedName>
</protein>
<evidence type="ECO:0000313" key="4">
    <source>
        <dbReference type="EMBL" id="PRX98857.1"/>
    </source>
</evidence>
<dbReference type="InterPro" id="IPR002639">
    <property type="entry name" value="UreF"/>
</dbReference>
<comment type="similarity">
    <text evidence="3">Belongs to the UreF family.</text>
</comment>
<dbReference type="PANTHER" id="PTHR33620">
    <property type="entry name" value="UREASE ACCESSORY PROTEIN F"/>
    <property type="match status" value="1"/>
</dbReference>